<organism evidence="2 3">
    <name type="scientific">Roseibium aggregatum</name>
    <dbReference type="NCBI Taxonomy" id="187304"/>
    <lineage>
        <taxon>Bacteria</taxon>
        <taxon>Pseudomonadati</taxon>
        <taxon>Pseudomonadota</taxon>
        <taxon>Alphaproteobacteria</taxon>
        <taxon>Hyphomicrobiales</taxon>
        <taxon>Stappiaceae</taxon>
        <taxon>Roseibium</taxon>
    </lineage>
</organism>
<comment type="caution">
    <text evidence="2">The sequence shown here is derived from an EMBL/GenBank/DDBJ whole genome shotgun (WGS) entry which is preliminary data.</text>
</comment>
<reference evidence="2" key="1">
    <citation type="submission" date="2020-05" db="EMBL/GenBank/DDBJ databases">
        <title>Identification of trans-AT polyketide cluster in two marine bacteria, producers of a novel glutaramide-containing polyketide sesbanimide D and analogs.</title>
        <authorList>
            <person name="Kacar D."/>
            <person name="Rodriguez P."/>
            <person name="Canedo L."/>
            <person name="Gonzalez E."/>
            <person name="Galan B."/>
            <person name="De La Calle F."/>
            <person name="Garcia J.L."/>
        </authorList>
    </citation>
    <scope>NUCLEOTIDE SEQUENCE</scope>
    <source>
        <strain evidence="2">PHM038</strain>
    </source>
</reference>
<protein>
    <submittedName>
        <fullName evidence="2">Uncharacterized protein</fullName>
    </submittedName>
</protein>
<evidence type="ECO:0000256" key="1">
    <source>
        <dbReference type="SAM" id="SignalP"/>
    </source>
</evidence>
<gene>
    <name evidence="2" type="ORF">HK439_11110</name>
</gene>
<dbReference type="Proteomes" id="UP000598467">
    <property type="component" value="Unassembled WGS sequence"/>
</dbReference>
<evidence type="ECO:0000313" key="2">
    <source>
        <dbReference type="EMBL" id="MBD1546813.1"/>
    </source>
</evidence>
<feature type="signal peptide" evidence="1">
    <location>
        <begin position="1"/>
        <end position="22"/>
    </location>
</feature>
<feature type="chain" id="PRO_5036942980" evidence="1">
    <location>
        <begin position="23"/>
        <end position="187"/>
    </location>
</feature>
<sequence>MIFSRLILAAALSVVLPAVSGAAEITSAYTKLDLDACEWRKPTGEEQEGIDGGTADCPGYAGIPVYVSEGDLRMFVSFGADADNEPAAHQTLPNFNTINDTLEWRLRDGRPFATILRWFPDEGSGGKKGNILIVTQIAPGATCQVARIDAQINSNANVLARQAADKLAYGFDCSQEPMTIGRPGRFN</sequence>
<evidence type="ECO:0000313" key="3">
    <source>
        <dbReference type="Proteomes" id="UP000598467"/>
    </source>
</evidence>
<proteinExistence type="predicted"/>
<name>A0A926NZU3_9HYPH</name>
<keyword evidence="1" id="KW-0732">Signal</keyword>
<accession>A0A926NZU3</accession>
<dbReference type="AlphaFoldDB" id="A0A926NZU3"/>
<dbReference type="EMBL" id="JABFCZ010000011">
    <property type="protein sequence ID" value="MBD1546813.1"/>
    <property type="molecule type" value="Genomic_DNA"/>
</dbReference>
<dbReference type="RefSeq" id="WP_190291547.1">
    <property type="nucleotide sequence ID" value="NZ_JABFCZ010000011.1"/>
</dbReference>